<dbReference type="AlphaFoldDB" id="A0A853I9B9"/>
<comment type="caution">
    <text evidence="4">The sequence shown here is derived from an EMBL/GenBank/DDBJ whole genome shotgun (WGS) entry which is preliminary data.</text>
</comment>
<dbReference type="RefSeq" id="WP_180570367.1">
    <property type="nucleotide sequence ID" value="NZ_JACCKB010000040.1"/>
</dbReference>
<accession>A0A853I9B9</accession>
<dbReference type="Pfam" id="PF04379">
    <property type="entry name" value="DUF525"/>
    <property type="match status" value="1"/>
</dbReference>
<sequence>MTDTCPHPVKIDVVTEYLPHESEPNESEFVFRYTITITNESNQTIKLLSRHWIITDGENQVEHIQGDGVVGQQPSIAPGTSYTYSSGCILPTPVGSMYGSYQMQAKDGQLFNAPITPFTLAVPNIVH</sequence>
<dbReference type="PANTHER" id="PTHR47191:SF2">
    <property type="entry name" value="OS05G0170800 PROTEIN"/>
    <property type="match status" value="1"/>
</dbReference>
<dbReference type="Gene3D" id="2.60.40.1470">
    <property type="entry name" value="ApaG domain"/>
    <property type="match status" value="1"/>
</dbReference>
<evidence type="ECO:0000313" key="5">
    <source>
        <dbReference type="Proteomes" id="UP000569732"/>
    </source>
</evidence>
<dbReference type="Proteomes" id="UP000569732">
    <property type="component" value="Unassembled WGS sequence"/>
</dbReference>
<dbReference type="InterPro" id="IPR050718">
    <property type="entry name" value="ApaG-like"/>
</dbReference>
<dbReference type="InterPro" id="IPR036767">
    <property type="entry name" value="ApaG_sf"/>
</dbReference>
<evidence type="ECO:0000256" key="2">
    <source>
        <dbReference type="HAMAP-Rule" id="MF_00791"/>
    </source>
</evidence>
<reference evidence="4 5" key="1">
    <citation type="submission" date="2020-07" db="EMBL/GenBank/DDBJ databases">
        <title>Endozoicomonas sp. nov., isolated from sediment.</title>
        <authorList>
            <person name="Gu T."/>
        </authorList>
    </citation>
    <scope>NUCLEOTIDE SEQUENCE [LARGE SCALE GENOMIC DNA]</scope>
    <source>
        <strain evidence="4 5">SM1973</strain>
    </source>
</reference>
<dbReference type="InterPro" id="IPR007474">
    <property type="entry name" value="ApaG_domain"/>
</dbReference>
<evidence type="ECO:0000313" key="4">
    <source>
        <dbReference type="EMBL" id="NYZ68352.1"/>
    </source>
</evidence>
<protein>
    <recommendedName>
        <fullName evidence="1 2">Protein ApaG</fullName>
    </recommendedName>
</protein>
<dbReference type="NCBIfam" id="NF003967">
    <property type="entry name" value="PRK05461.1"/>
    <property type="match status" value="1"/>
</dbReference>
<dbReference type="EMBL" id="JACCKB010000040">
    <property type="protein sequence ID" value="NYZ68352.1"/>
    <property type="molecule type" value="Genomic_DNA"/>
</dbReference>
<gene>
    <name evidence="2 4" type="primary">apaG</name>
    <name evidence="4" type="ORF">H0A36_20245</name>
</gene>
<evidence type="ECO:0000259" key="3">
    <source>
        <dbReference type="PROSITE" id="PS51087"/>
    </source>
</evidence>
<dbReference type="PROSITE" id="PS51087">
    <property type="entry name" value="APAG"/>
    <property type="match status" value="1"/>
</dbReference>
<dbReference type="SUPFAM" id="SSF110069">
    <property type="entry name" value="ApaG-like"/>
    <property type="match status" value="1"/>
</dbReference>
<keyword evidence="5" id="KW-1185">Reference proteome</keyword>
<dbReference type="PANTHER" id="PTHR47191">
    <property type="entry name" value="OS05G0170800 PROTEIN"/>
    <property type="match status" value="1"/>
</dbReference>
<proteinExistence type="inferred from homology"/>
<dbReference type="InterPro" id="IPR023065">
    <property type="entry name" value="Uncharacterised_ApaG"/>
</dbReference>
<evidence type="ECO:0000256" key="1">
    <source>
        <dbReference type="ARBA" id="ARBA00017693"/>
    </source>
</evidence>
<feature type="domain" description="ApaG" evidence="3">
    <location>
        <begin position="3"/>
        <end position="127"/>
    </location>
</feature>
<dbReference type="HAMAP" id="MF_00791">
    <property type="entry name" value="ApaG"/>
    <property type="match status" value="1"/>
</dbReference>
<organism evidence="4 5">
    <name type="scientific">Spartinivicinus marinus</name>
    <dbReference type="NCBI Taxonomy" id="2994442"/>
    <lineage>
        <taxon>Bacteria</taxon>
        <taxon>Pseudomonadati</taxon>
        <taxon>Pseudomonadota</taxon>
        <taxon>Gammaproteobacteria</taxon>
        <taxon>Oceanospirillales</taxon>
        <taxon>Zooshikellaceae</taxon>
        <taxon>Spartinivicinus</taxon>
    </lineage>
</organism>
<name>A0A853I9B9_9GAMM</name>